<evidence type="ECO:0000313" key="3">
    <source>
        <dbReference type="EMBL" id="CAH1099425.1"/>
    </source>
</evidence>
<dbReference type="OrthoDB" id="190265at2759"/>
<dbReference type="Pfam" id="PF00112">
    <property type="entry name" value="Peptidase_C1"/>
    <property type="match status" value="1"/>
</dbReference>
<dbReference type="SMART" id="SM00645">
    <property type="entry name" value="Pept_C1"/>
    <property type="match status" value="1"/>
</dbReference>
<dbReference type="PROSITE" id="PS00640">
    <property type="entry name" value="THIOL_PROTEASE_ASN"/>
    <property type="match status" value="1"/>
</dbReference>
<reference evidence="3" key="1">
    <citation type="submission" date="2022-01" db="EMBL/GenBank/DDBJ databases">
        <authorList>
            <person name="King R."/>
        </authorList>
    </citation>
    <scope>NUCLEOTIDE SEQUENCE</scope>
</reference>
<dbReference type="EMBL" id="OV651813">
    <property type="protein sequence ID" value="CAH1099425.1"/>
    <property type="molecule type" value="Genomic_DNA"/>
</dbReference>
<evidence type="ECO:0000259" key="2">
    <source>
        <dbReference type="SMART" id="SM00645"/>
    </source>
</evidence>
<evidence type="ECO:0000256" key="1">
    <source>
        <dbReference type="ARBA" id="ARBA00008455"/>
    </source>
</evidence>
<dbReference type="GO" id="GO:0008234">
    <property type="term" value="F:cysteine-type peptidase activity"/>
    <property type="evidence" value="ECO:0007669"/>
    <property type="project" value="InterPro"/>
</dbReference>
<dbReference type="PANTHER" id="PTHR12411">
    <property type="entry name" value="CYSTEINE PROTEASE FAMILY C1-RELATED"/>
    <property type="match status" value="1"/>
</dbReference>
<dbReference type="SUPFAM" id="SSF54001">
    <property type="entry name" value="Cysteine proteinases"/>
    <property type="match status" value="1"/>
</dbReference>
<dbReference type="AlphaFoldDB" id="A0A9P0G770"/>
<evidence type="ECO:0000313" key="4">
    <source>
        <dbReference type="Proteomes" id="UP001153636"/>
    </source>
</evidence>
<dbReference type="InterPro" id="IPR000668">
    <property type="entry name" value="Peptidase_C1A_C"/>
</dbReference>
<gene>
    <name evidence="3" type="ORF">PSYICH_LOCUS220</name>
</gene>
<dbReference type="InterPro" id="IPR038765">
    <property type="entry name" value="Papain-like_cys_pep_sf"/>
</dbReference>
<dbReference type="InterPro" id="IPR025661">
    <property type="entry name" value="Pept_asp_AS"/>
</dbReference>
<organism evidence="3 4">
    <name type="scientific">Psylliodes chrysocephalus</name>
    <dbReference type="NCBI Taxonomy" id="3402493"/>
    <lineage>
        <taxon>Eukaryota</taxon>
        <taxon>Metazoa</taxon>
        <taxon>Ecdysozoa</taxon>
        <taxon>Arthropoda</taxon>
        <taxon>Hexapoda</taxon>
        <taxon>Insecta</taxon>
        <taxon>Pterygota</taxon>
        <taxon>Neoptera</taxon>
        <taxon>Endopterygota</taxon>
        <taxon>Coleoptera</taxon>
        <taxon>Polyphaga</taxon>
        <taxon>Cucujiformia</taxon>
        <taxon>Chrysomeloidea</taxon>
        <taxon>Chrysomelidae</taxon>
        <taxon>Galerucinae</taxon>
        <taxon>Alticini</taxon>
        <taxon>Psylliodes</taxon>
    </lineage>
</organism>
<dbReference type="GO" id="GO:0006508">
    <property type="term" value="P:proteolysis"/>
    <property type="evidence" value="ECO:0007669"/>
    <property type="project" value="InterPro"/>
</dbReference>
<dbReference type="Gene3D" id="3.90.70.10">
    <property type="entry name" value="Cysteine proteinases"/>
    <property type="match status" value="1"/>
</dbReference>
<feature type="domain" description="Peptidase C1A papain C-terminal" evidence="2">
    <location>
        <begin position="1"/>
        <end position="147"/>
    </location>
</feature>
<dbReference type="Proteomes" id="UP001153636">
    <property type="component" value="Chromosome 1"/>
</dbReference>
<dbReference type="CDD" id="cd02248">
    <property type="entry name" value="Peptidase_C1A"/>
    <property type="match status" value="1"/>
</dbReference>
<comment type="similarity">
    <text evidence="1">Belongs to the peptidase C1 family.</text>
</comment>
<sequence>MINALEYVQKNGIMPEDKYPYEAEDDKCRFNSSEVAVKISSFTQIISGDENDLQQKVALVGPVSVAIYASFNLQLYSAGNLDDNACENSEEWLDHDVLAVGYGTKNGQDYWIVKNSWGEVWGMEGYVWMSRNKNNQCGIATDAVVAIV</sequence>
<protein>
    <recommendedName>
        <fullName evidence="2">Peptidase C1A papain C-terminal domain-containing protein</fullName>
    </recommendedName>
</protein>
<dbReference type="InterPro" id="IPR013128">
    <property type="entry name" value="Peptidase_C1A"/>
</dbReference>
<name>A0A9P0G770_9CUCU</name>
<proteinExistence type="inferred from homology"/>
<dbReference type="InterPro" id="IPR039417">
    <property type="entry name" value="Peptidase_C1A_papain-like"/>
</dbReference>
<keyword evidence="4" id="KW-1185">Reference proteome</keyword>
<accession>A0A9P0G770</accession>